<dbReference type="GO" id="GO:1903037">
    <property type="term" value="P:regulation of leukocyte cell-cell adhesion"/>
    <property type="evidence" value="ECO:0007669"/>
    <property type="project" value="UniProtKB-ARBA"/>
</dbReference>
<feature type="domain" description="Ig-like" evidence="8">
    <location>
        <begin position="14"/>
        <end position="119"/>
    </location>
</feature>
<dbReference type="InterPro" id="IPR007110">
    <property type="entry name" value="Ig-like_dom"/>
</dbReference>
<keyword evidence="2" id="KW-0732">Signal</keyword>
<evidence type="ECO:0000313" key="9">
    <source>
        <dbReference type="Ensembl" id="ENSCCRP00010034554.1"/>
    </source>
</evidence>
<dbReference type="GO" id="GO:0009897">
    <property type="term" value="C:external side of plasma membrane"/>
    <property type="evidence" value="ECO:0007669"/>
    <property type="project" value="TreeGrafter"/>
</dbReference>
<keyword evidence="3 7" id="KW-0472">Membrane</keyword>
<reference evidence="9" key="2">
    <citation type="submission" date="2025-09" db="UniProtKB">
        <authorList>
            <consortium name="Ensembl"/>
        </authorList>
    </citation>
    <scope>IDENTIFICATION</scope>
</reference>
<evidence type="ECO:0000256" key="6">
    <source>
        <dbReference type="ARBA" id="ARBA00023319"/>
    </source>
</evidence>
<dbReference type="InterPro" id="IPR003599">
    <property type="entry name" value="Ig_sub"/>
</dbReference>
<evidence type="ECO:0000256" key="5">
    <source>
        <dbReference type="ARBA" id="ARBA00023180"/>
    </source>
</evidence>
<feature type="transmembrane region" description="Helical" evidence="7">
    <location>
        <begin position="134"/>
        <end position="155"/>
    </location>
</feature>
<evidence type="ECO:0000256" key="2">
    <source>
        <dbReference type="ARBA" id="ARBA00022729"/>
    </source>
</evidence>
<evidence type="ECO:0000256" key="4">
    <source>
        <dbReference type="ARBA" id="ARBA00023157"/>
    </source>
</evidence>
<dbReference type="SUPFAM" id="SSF48726">
    <property type="entry name" value="Immunoglobulin"/>
    <property type="match status" value="1"/>
</dbReference>
<dbReference type="Ensembl" id="ENSCCRT00010037895.1">
    <property type="protein sequence ID" value="ENSCCRP00010034554.1"/>
    <property type="gene ID" value="ENSCCRG00010014713.1"/>
</dbReference>
<evidence type="ECO:0000256" key="7">
    <source>
        <dbReference type="SAM" id="Phobius"/>
    </source>
</evidence>
<dbReference type="SMART" id="SM00409">
    <property type="entry name" value="IG"/>
    <property type="match status" value="1"/>
</dbReference>
<proteinExistence type="predicted"/>
<dbReference type="Pfam" id="PF07686">
    <property type="entry name" value="V-set"/>
    <property type="match status" value="1"/>
</dbReference>
<organism evidence="9 10">
    <name type="scientific">Cyprinus carpio</name>
    <name type="common">Common carp</name>
    <dbReference type="NCBI Taxonomy" id="7962"/>
    <lineage>
        <taxon>Eukaryota</taxon>
        <taxon>Metazoa</taxon>
        <taxon>Chordata</taxon>
        <taxon>Craniata</taxon>
        <taxon>Vertebrata</taxon>
        <taxon>Euteleostomi</taxon>
        <taxon>Actinopterygii</taxon>
        <taxon>Neopterygii</taxon>
        <taxon>Teleostei</taxon>
        <taxon>Ostariophysi</taxon>
        <taxon>Cypriniformes</taxon>
        <taxon>Cyprinidae</taxon>
        <taxon>Cyprininae</taxon>
        <taxon>Cyprinus</taxon>
    </lineage>
</organism>
<evidence type="ECO:0000256" key="3">
    <source>
        <dbReference type="ARBA" id="ARBA00023136"/>
    </source>
</evidence>
<dbReference type="GO" id="GO:0050852">
    <property type="term" value="P:T cell receptor signaling pathway"/>
    <property type="evidence" value="ECO:0007669"/>
    <property type="project" value="TreeGrafter"/>
</dbReference>
<protein>
    <recommendedName>
        <fullName evidence="8">Ig-like domain-containing protein</fullName>
    </recommendedName>
</protein>
<keyword evidence="4" id="KW-1015">Disulfide bond</keyword>
<dbReference type="InterPro" id="IPR013783">
    <property type="entry name" value="Ig-like_fold"/>
</dbReference>
<evidence type="ECO:0000259" key="8">
    <source>
        <dbReference type="PROSITE" id="PS50835"/>
    </source>
</evidence>
<dbReference type="GO" id="GO:0005102">
    <property type="term" value="F:signaling receptor binding"/>
    <property type="evidence" value="ECO:0007669"/>
    <property type="project" value="TreeGrafter"/>
</dbReference>
<evidence type="ECO:0000256" key="1">
    <source>
        <dbReference type="ARBA" id="ARBA00004370"/>
    </source>
</evidence>
<reference evidence="9" key="1">
    <citation type="submission" date="2025-08" db="UniProtKB">
        <authorList>
            <consortium name="Ensembl"/>
        </authorList>
    </citation>
    <scope>IDENTIFICATION</scope>
</reference>
<dbReference type="InterPro" id="IPR036179">
    <property type="entry name" value="Ig-like_dom_sf"/>
</dbReference>
<dbReference type="GO" id="GO:0050863">
    <property type="term" value="P:regulation of T cell activation"/>
    <property type="evidence" value="ECO:0007669"/>
    <property type="project" value="UniProtKB-ARBA"/>
</dbReference>
<dbReference type="GO" id="GO:0001817">
    <property type="term" value="P:regulation of cytokine production"/>
    <property type="evidence" value="ECO:0007669"/>
    <property type="project" value="TreeGrafter"/>
</dbReference>
<keyword evidence="5" id="KW-0325">Glycoprotein</keyword>
<comment type="subcellular location">
    <subcellularLocation>
        <location evidence="1">Membrane</location>
    </subcellularLocation>
</comment>
<name>A0A8C1QEJ3_CYPCA</name>
<dbReference type="InterPro" id="IPR050504">
    <property type="entry name" value="IgSF_BTN/MOG"/>
</dbReference>
<dbReference type="PROSITE" id="PS50835">
    <property type="entry name" value="IG_LIKE"/>
    <property type="match status" value="1"/>
</dbReference>
<accession>A0A8C1QEJ3</accession>
<keyword evidence="10" id="KW-1185">Reference proteome</keyword>
<keyword evidence="7" id="KW-1133">Transmembrane helix</keyword>
<dbReference type="PANTHER" id="PTHR24100:SF130">
    <property type="entry name" value="BUTYROPHILIN-LIKE PROTEIN 9"/>
    <property type="match status" value="1"/>
</dbReference>
<dbReference type="Gene3D" id="2.60.40.10">
    <property type="entry name" value="Immunoglobulins"/>
    <property type="match status" value="1"/>
</dbReference>
<evidence type="ECO:0000313" key="10">
    <source>
        <dbReference type="Proteomes" id="UP000694427"/>
    </source>
</evidence>
<dbReference type="AlphaFoldDB" id="A0A8C1QEJ3"/>
<dbReference type="FunFam" id="2.60.40.10:FF:000142">
    <property type="entry name" value="V-set domain-containing T-cell activation inhibitor 1"/>
    <property type="match status" value="1"/>
</dbReference>
<dbReference type="PANTHER" id="PTHR24100">
    <property type="entry name" value="BUTYROPHILIN"/>
    <property type="match status" value="1"/>
</dbReference>
<dbReference type="InterPro" id="IPR013106">
    <property type="entry name" value="Ig_V-set"/>
</dbReference>
<sequence length="231" mass="26780">TFVYVSHFLFPLRPYSNNLTLDCQSDIVFSDPGDDVVLSCHLEPAISAASMEIKWWKRADLVCHYKDGQMTVSRDYEGRVSLPLHDLHNGNVSLTLRDVRRSQKGLYICEVIYECKTIKENIFLHIRCKYSLCFISYTIIYSYSCIVVFYSNMAAMKCENTWKDKHLPDPLRQLLSDETPFHKTLDHGKFAKKRKHNGKSKCSKKSLSDYYEIAIGIAWGKKPHSDVHRCL</sequence>
<keyword evidence="7" id="KW-0812">Transmembrane</keyword>
<keyword evidence="6" id="KW-0393">Immunoglobulin domain</keyword>
<dbReference type="Proteomes" id="UP000694427">
    <property type="component" value="Unplaced"/>
</dbReference>